<name>A0A2I1DGU8_ASPC2</name>
<dbReference type="Proteomes" id="UP000234254">
    <property type="component" value="Unassembled WGS sequence"/>
</dbReference>
<dbReference type="PANTHER" id="PTHR15071">
    <property type="entry name" value="MANNOSE-6-PHOSPHATE RECEPTOR FAMILY MEMBER"/>
    <property type="match status" value="1"/>
</dbReference>
<evidence type="ECO:0000256" key="5">
    <source>
        <dbReference type="ARBA" id="ARBA00022989"/>
    </source>
</evidence>
<organism evidence="10 11">
    <name type="scientific">Aspergillus campestris (strain IBT 28561)</name>
    <dbReference type="NCBI Taxonomy" id="1392248"/>
    <lineage>
        <taxon>Eukaryota</taxon>
        <taxon>Fungi</taxon>
        <taxon>Dikarya</taxon>
        <taxon>Ascomycota</taxon>
        <taxon>Pezizomycotina</taxon>
        <taxon>Eurotiomycetes</taxon>
        <taxon>Eurotiomycetidae</taxon>
        <taxon>Eurotiales</taxon>
        <taxon>Aspergillaceae</taxon>
        <taxon>Aspergillus</taxon>
        <taxon>Aspergillus subgen. Circumdati</taxon>
    </lineage>
</organism>
<dbReference type="OrthoDB" id="29460at2759"/>
<evidence type="ECO:0000256" key="4">
    <source>
        <dbReference type="ARBA" id="ARBA00022927"/>
    </source>
</evidence>
<dbReference type="GO" id="GO:0012505">
    <property type="term" value="C:endomembrane system"/>
    <property type="evidence" value="ECO:0007669"/>
    <property type="project" value="UniProtKB-ARBA"/>
</dbReference>
<proteinExistence type="predicted"/>
<feature type="compositionally biased region" description="Basic and acidic residues" evidence="7">
    <location>
        <begin position="118"/>
        <end position="136"/>
    </location>
</feature>
<dbReference type="GO" id="GO:0015031">
    <property type="term" value="P:protein transport"/>
    <property type="evidence" value="ECO:0007669"/>
    <property type="project" value="UniProtKB-KW"/>
</dbReference>
<protein>
    <submittedName>
        <fullName evidence="10">Uncharacterized protein</fullName>
    </submittedName>
</protein>
<dbReference type="GeneID" id="36544040"/>
<keyword evidence="6 8" id="KW-0472">Membrane</keyword>
<dbReference type="InterPro" id="IPR009011">
    <property type="entry name" value="Man6P_isomerase_rcpt-bd_dom_sf"/>
</dbReference>
<comment type="caution">
    <text evidence="10">The sequence shown here is derived from an EMBL/GenBank/DDBJ whole genome shotgun (WGS) entry which is preliminary data.</text>
</comment>
<dbReference type="SUPFAM" id="SSF50911">
    <property type="entry name" value="Mannose 6-phosphate receptor domain"/>
    <property type="match status" value="1"/>
</dbReference>
<dbReference type="GO" id="GO:0034045">
    <property type="term" value="C:phagophore assembly site membrane"/>
    <property type="evidence" value="ECO:0007669"/>
    <property type="project" value="UniProtKB-SubCell"/>
</dbReference>
<evidence type="ECO:0000256" key="9">
    <source>
        <dbReference type="SAM" id="SignalP"/>
    </source>
</evidence>
<evidence type="ECO:0000256" key="3">
    <source>
        <dbReference type="ARBA" id="ARBA00022729"/>
    </source>
</evidence>
<evidence type="ECO:0000256" key="6">
    <source>
        <dbReference type="ARBA" id="ARBA00023136"/>
    </source>
</evidence>
<reference evidence="10" key="1">
    <citation type="submission" date="2016-12" db="EMBL/GenBank/DDBJ databases">
        <title>The genomes of Aspergillus section Nigri reveals drivers in fungal speciation.</title>
        <authorList>
            <consortium name="DOE Joint Genome Institute"/>
            <person name="Vesth T.C."/>
            <person name="Nybo J."/>
            <person name="Theobald S."/>
            <person name="Brandl J."/>
            <person name="Frisvad J.C."/>
            <person name="Nielsen K.F."/>
            <person name="Lyhne E.K."/>
            <person name="Kogle M.E."/>
            <person name="Kuo A."/>
            <person name="Riley R."/>
            <person name="Clum A."/>
            <person name="Nolan M."/>
            <person name="Lipzen A."/>
            <person name="Salamov A."/>
            <person name="Henrissat B."/>
            <person name="Wiebenga A."/>
            <person name="De vries R.P."/>
            <person name="Grigoriev I.V."/>
            <person name="Mortensen U.H."/>
            <person name="Andersen M.R."/>
            <person name="Baker S.E."/>
        </authorList>
    </citation>
    <scope>NUCLEOTIDE SEQUENCE</scope>
    <source>
        <strain evidence="10">IBT 28561</strain>
    </source>
</reference>
<sequence>MRIPLALTPLLSALATAYTFDCRHVIISDYKYDLSPLGGVHEVYHAEQQGDALINTTYAINICGILKGAANRDGLKCGTTKNICGFEYKLPLDNKDAEQPGSPLRALPIAGLDPVGHGSKDTEITRLPDSNDKPDQDGPGLRLKLGGGEVKDDAGKKQGARAIIDLYCDAERTGLEGIETIEDVDADGNAKRDDSNNSSSLQFKSFRQSDDDDAYVLRLDWRTRYACDHSLEERTDNSSHWGFFTWLLIIFFLCTAAYLIFGSWLNYNRYGARGWDLLPHADTIRDVPYIFQDWLRRVVNTLQGPGTRGGYSAV</sequence>
<dbReference type="Gene3D" id="2.70.130.10">
    <property type="entry name" value="Mannose-6-phosphate receptor binding domain"/>
    <property type="match status" value="1"/>
</dbReference>
<keyword evidence="5 8" id="KW-1133">Transmembrane helix</keyword>
<evidence type="ECO:0000256" key="8">
    <source>
        <dbReference type="SAM" id="Phobius"/>
    </source>
</evidence>
<dbReference type="PANTHER" id="PTHR15071:SF13">
    <property type="entry name" value="AUTOPHAGY-RELATED PROTEIN 27"/>
    <property type="match status" value="1"/>
</dbReference>
<keyword evidence="4" id="KW-0653">Protein transport</keyword>
<feature type="signal peptide" evidence="9">
    <location>
        <begin position="1"/>
        <end position="19"/>
    </location>
</feature>
<dbReference type="AlphaFoldDB" id="A0A2I1DGU8"/>
<keyword evidence="3 9" id="KW-0732">Signal</keyword>
<dbReference type="VEuPathDB" id="FungiDB:P168DRAFT_287165"/>
<gene>
    <name evidence="10" type="ORF">P168DRAFT_287165</name>
</gene>
<comment type="subcellular location">
    <subcellularLocation>
        <location evidence="1">Preautophagosomal structure membrane</location>
        <topology evidence="1">Single-pass type I membrane protein</topology>
    </subcellularLocation>
</comment>
<evidence type="ECO:0000256" key="2">
    <source>
        <dbReference type="ARBA" id="ARBA00022692"/>
    </source>
</evidence>
<accession>A0A2I1DGU8</accession>
<dbReference type="Pfam" id="PF09451">
    <property type="entry name" value="ATG27"/>
    <property type="match status" value="1"/>
</dbReference>
<evidence type="ECO:0000313" key="11">
    <source>
        <dbReference type="Proteomes" id="UP000234254"/>
    </source>
</evidence>
<evidence type="ECO:0000256" key="1">
    <source>
        <dbReference type="ARBA" id="ARBA00004472"/>
    </source>
</evidence>
<feature type="chain" id="PRO_5014172395" evidence="9">
    <location>
        <begin position="20"/>
        <end position="314"/>
    </location>
</feature>
<dbReference type="InterPro" id="IPR018939">
    <property type="entry name" value="Autophagy-rel_prot_27"/>
</dbReference>
<keyword evidence="4" id="KW-0813">Transport</keyword>
<dbReference type="EMBL" id="MSFM01000001">
    <property type="protein sequence ID" value="PKY09097.1"/>
    <property type="molecule type" value="Genomic_DNA"/>
</dbReference>
<feature type="transmembrane region" description="Helical" evidence="8">
    <location>
        <begin position="241"/>
        <end position="261"/>
    </location>
</feature>
<evidence type="ECO:0000313" key="10">
    <source>
        <dbReference type="EMBL" id="PKY09097.1"/>
    </source>
</evidence>
<keyword evidence="11" id="KW-1185">Reference proteome</keyword>
<evidence type="ECO:0000256" key="7">
    <source>
        <dbReference type="SAM" id="MobiDB-lite"/>
    </source>
</evidence>
<feature type="region of interest" description="Disordered" evidence="7">
    <location>
        <begin position="97"/>
        <end position="153"/>
    </location>
</feature>
<dbReference type="RefSeq" id="XP_024697691.1">
    <property type="nucleotide sequence ID" value="XM_024836516.1"/>
</dbReference>
<keyword evidence="2 8" id="KW-0812">Transmembrane</keyword>